<protein>
    <submittedName>
        <fullName evidence="1">Uncharacterized protein</fullName>
    </submittedName>
</protein>
<organism evidence="1 2">
    <name type="scientific">Elysia crispata</name>
    <name type="common">lettuce slug</name>
    <dbReference type="NCBI Taxonomy" id="231223"/>
    <lineage>
        <taxon>Eukaryota</taxon>
        <taxon>Metazoa</taxon>
        <taxon>Spiralia</taxon>
        <taxon>Lophotrochozoa</taxon>
        <taxon>Mollusca</taxon>
        <taxon>Gastropoda</taxon>
        <taxon>Heterobranchia</taxon>
        <taxon>Euthyneura</taxon>
        <taxon>Panpulmonata</taxon>
        <taxon>Sacoglossa</taxon>
        <taxon>Placobranchoidea</taxon>
        <taxon>Plakobranchidae</taxon>
        <taxon>Elysia</taxon>
    </lineage>
</organism>
<proteinExistence type="predicted"/>
<name>A0AAE1D2D7_9GAST</name>
<dbReference type="EMBL" id="JAWDGP010005779">
    <property type="protein sequence ID" value="KAK3752198.1"/>
    <property type="molecule type" value="Genomic_DNA"/>
</dbReference>
<sequence>MMTLTVSSRAGIGSSTACRTHKMGAGRYKTDRTVLLRCELLSSLPDTVNPTCGDTATGRAQTLEASYYSHQ</sequence>
<accession>A0AAE1D2D7</accession>
<dbReference type="AlphaFoldDB" id="A0AAE1D2D7"/>
<comment type="caution">
    <text evidence="1">The sequence shown here is derived from an EMBL/GenBank/DDBJ whole genome shotgun (WGS) entry which is preliminary data.</text>
</comment>
<keyword evidence="2" id="KW-1185">Reference proteome</keyword>
<evidence type="ECO:0000313" key="2">
    <source>
        <dbReference type="Proteomes" id="UP001283361"/>
    </source>
</evidence>
<dbReference type="Proteomes" id="UP001283361">
    <property type="component" value="Unassembled WGS sequence"/>
</dbReference>
<evidence type="ECO:0000313" key="1">
    <source>
        <dbReference type="EMBL" id="KAK3752198.1"/>
    </source>
</evidence>
<reference evidence="1" key="1">
    <citation type="journal article" date="2023" name="G3 (Bethesda)">
        <title>A reference genome for the long-term kleptoplast-retaining sea slug Elysia crispata morphotype clarki.</title>
        <authorList>
            <person name="Eastman K.E."/>
            <person name="Pendleton A.L."/>
            <person name="Shaikh M.A."/>
            <person name="Suttiyut T."/>
            <person name="Ogas R."/>
            <person name="Tomko P."/>
            <person name="Gavelis G."/>
            <person name="Widhalm J.R."/>
            <person name="Wisecaver J.H."/>
        </authorList>
    </citation>
    <scope>NUCLEOTIDE SEQUENCE</scope>
    <source>
        <strain evidence="1">ECLA1</strain>
    </source>
</reference>
<gene>
    <name evidence="1" type="ORF">RRG08_021062</name>
</gene>